<dbReference type="AlphaFoldDB" id="A0A0R1S6B9"/>
<dbReference type="GO" id="GO:0016491">
    <property type="term" value="F:oxidoreductase activity"/>
    <property type="evidence" value="ECO:0007669"/>
    <property type="project" value="UniProtKB-KW"/>
</dbReference>
<dbReference type="Proteomes" id="UP000052013">
    <property type="component" value="Unassembled WGS sequence"/>
</dbReference>
<dbReference type="PANTHER" id="PTHR43490:SF99">
    <property type="entry name" value="SHORT-CHAIN DEHYDROGENASE_REDUCTASE"/>
    <property type="match status" value="1"/>
</dbReference>
<dbReference type="RefSeq" id="WP_057865508.1">
    <property type="nucleotide sequence ID" value="NZ_AZEY01000090.1"/>
</dbReference>
<evidence type="ECO:0000256" key="1">
    <source>
        <dbReference type="ARBA" id="ARBA00006484"/>
    </source>
</evidence>
<dbReference type="PANTHER" id="PTHR43490">
    <property type="entry name" value="(+)-NEOMENTHOL DEHYDROGENASE"/>
    <property type="match status" value="1"/>
</dbReference>
<evidence type="ECO:0000313" key="5">
    <source>
        <dbReference type="EMBL" id="KRL64557.1"/>
    </source>
</evidence>
<gene>
    <name evidence="5" type="ORF">FC85_GL001067</name>
</gene>
<reference evidence="5 6" key="1">
    <citation type="journal article" date="2015" name="Genome Announc.">
        <title>Expanding the biotechnology potential of lactobacilli through comparative genomics of 213 strains and associated genera.</title>
        <authorList>
            <person name="Sun Z."/>
            <person name="Harris H.M."/>
            <person name="McCann A."/>
            <person name="Guo C."/>
            <person name="Argimon S."/>
            <person name="Zhang W."/>
            <person name="Yang X."/>
            <person name="Jeffery I.B."/>
            <person name="Cooney J.C."/>
            <person name="Kagawa T.F."/>
            <person name="Liu W."/>
            <person name="Song Y."/>
            <person name="Salvetti E."/>
            <person name="Wrobel A."/>
            <person name="Rasinkangas P."/>
            <person name="Parkhill J."/>
            <person name="Rea M.C."/>
            <person name="O'Sullivan O."/>
            <person name="Ritari J."/>
            <person name="Douillard F.P."/>
            <person name="Paul Ross R."/>
            <person name="Yang R."/>
            <person name="Briner A.E."/>
            <person name="Felis G.E."/>
            <person name="de Vos W.M."/>
            <person name="Barrangou R."/>
            <person name="Klaenhammer T.R."/>
            <person name="Caufield P.W."/>
            <person name="Cui Y."/>
            <person name="Zhang H."/>
            <person name="O'Toole P.W."/>
        </authorList>
    </citation>
    <scope>NUCLEOTIDE SEQUENCE [LARGE SCALE GENOMIC DNA]</scope>
    <source>
        <strain evidence="5 6">DSM 14421</strain>
    </source>
</reference>
<dbReference type="PRINTS" id="PR00081">
    <property type="entry name" value="GDHRDH"/>
</dbReference>
<keyword evidence="3" id="KW-0560">Oxidoreductase</keyword>
<protein>
    <submittedName>
        <fullName evidence="5">Carbonyl reductase</fullName>
    </submittedName>
</protein>
<evidence type="ECO:0000256" key="3">
    <source>
        <dbReference type="ARBA" id="ARBA00023002"/>
    </source>
</evidence>
<dbReference type="InterPro" id="IPR002347">
    <property type="entry name" value="SDR_fam"/>
</dbReference>
<dbReference type="Gene3D" id="3.40.50.720">
    <property type="entry name" value="NAD(P)-binding Rossmann-like Domain"/>
    <property type="match status" value="1"/>
</dbReference>
<evidence type="ECO:0000256" key="4">
    <source>
        <dbReference type="RuleBase" id="RU000363"/>
    </source>
</evidence>
<dbReference type="InterPro" id="IPR036291">
    <property type="entry name" value="NAD(P)-bd_dom_sf"/>
</dbReference>
<sequence>MPEKQSVLTLITGADKGIGFETAMELGRLGQHILVGSRDKSRGFRAVKRLHQQRIKSDLMILDVTSAASIRAVADRIRNQFGYLNILINNAGVAFDHHESALTMSIETIRRDFDVNFFGLIQVTQAMVPLLLKADHAKIINVSSNMGSLDLASDPTSQFYNVSSLGYQASKAAVNSATITFSKTLAHVGITVNAVNPGYTATDFGGRFGGTQTVQQGAARIVSLARDLDSEVTGTFSENAGKLPW</sequence>
<keyword evidence="2" id="KW-0521">NADP</keyword>
<dbReference type="EMBL" id="AZEY01000090">
    <property type="protein sequence ID" value="KRL64557.1"/>
    <property type="molecule type" value="Genomic_DNA"/>
</dbReference>
<dbReference type="SUPFAM" id="SSF51735">
    <property type="entry name" value="NAD(P)-binding Rossmann-fold domains"/>
    <property type="match status" value="1"/>
</dbReference>
<dbReference type="PRINTS" id="PR00080">
    <property type="entry name" value="SDRFAMILY"/>
</dbReference>
<accession>A0A0R1S6B9</accession>
<comment type="caution">
    <text evidence="5">The sequence shown here is derived from an EMBL/GenBank/DDBJ whole genome shotgun (WGS) entry which is preliminary data.</text>
</comment>
<dbReference type="Pfam" id="PF00106">
    <property type="entry name" value="adh_short"/>
    <property type="match status" value="1"/>
</dbReference>
<evidence type="ECO:0000256" key="2">
    <source>
        <dbReference type="ARBA" id="ARBA00022857"/>
    </source>
</evidence>
<dbReference type="STRING" id="1423739.FC85_GL001067"/>
<organism evidence="5 6">
    <name type="scientific">Lentilactobacillus diolivorans DSM 14421</name>
    <dbReference type="NCBI Taxonomy" id="1423739"/>
    <lineage>
        <taxon>Bacteria</taxon>
        <taxon>Bacillati</taxon>
        <taxon>Bacillota</taxon>
        <taxon>Bacilli</taxon>
        <taxon>Lactobacillales</taxon>
        <taxon>Lactobacillaceae</taxon>
        <taxon>Lentilactobacillus</taxon>
    </lineage>
</organism>
<proteinExistence type="inferred from homology"/>
<evidence type="ECO:0000313" key="6">
    <source>
        <dbReference type="Proteomes" id="UP000052013"/>
    </source>
</evidence>
<comment type="similarity">
    <text evidence="1 4">Belongs to the short-chain dehydrogenases/reductases (SDR) family.</text>
</comment>
<dbReference type="PATRIC" id="fig|1423739.3.peg.1118"/>
<name>A0A0R1S6B9_9LACO</name>